<comment type="catalytic activity">
    <reaction evidence="2">
        <text>adenosylcob(III)inamide phosphate + GTP + H(+) = adenosylcob(III)inamide-GDP + diphosphate</text>
        <dbReference type="Rhea" id="RHEA:22712"/>
        <dbReference type="ChEBI" id="CHEBI:15378"/>
        <dbReference type="ChEBI" id="CHEBI:33019"/>
        <dbReference type="ChEBI" id="CHEBI:37565"/>
        <dbReference type="ChEBI" id="CHEBI:58502"/>
        <dbReference type="ChEBI" id="CHEBI:60487"/>
        <dbReference type="EC" id="2.7.7.62"/>
    </reaction>
</comment>
<evidence type="ECO:0000256" key="14">
    <source>
        <dbReference type="ARBA" id="ARBA00022840"/>
    </source>
</evidence>
<comment type="catalytic activity">
    <reaction evidence="1">
        <text>adenosylcob(III)inamide + ATP = adenosylcob(III)inamide phosphate + ADP + H(+)</text>
        <dbReference type="Rhea" id="RHEA:15769"/>
        <dbReference type="ChEBI" id="CHEBI:2480"/>
        <dbReference type="ChEBI" id="CHEBI:15378"/>
        <dbReference type="ChEBI" id="CHEBI:30616"/>
        <dbReference type="ChEBI" id="CHEBI:58502"/>
        <dbReference type="ChEBI" id="CHEBI:456216"/>
        <dbReference type="EC" id="2.7.1.156"/>
    </reaction>
</comment>
<name>A0A9X1PC15_9BACT</name>
<keyword evidence="15 19" id="KW-0342">GTP-binding</keyword>
<keyword evidence="14" id="KW-0067">ATP-binding</keyword>
<comment type="similarity">
    <text evidence="7">Belongs to the CobU/CobP family.</text>
</comment>
<protein>
    <recommendedName>
        <fullName evidence="16">Adenosylcobinamide kinase</fullName>
        <ecNumber evidence="8">2.7.1.156</ecNumber>
        <ecNumber evidence="9">2.7.7.62</ecNumber>
    </recommendedName>
    <alternativeName>
        <fullName evidence="17">Adenosylcobinamide-phosphate guanylyltransferase</fullName>
    </alternativeName>
</protein>
<keyword evidence="11" id="KW-0808">Transferase</keyword>
<evidence type="ECO:0000256" key="13">
    <source>
        <dbReference type="ARBA" id="ARBA00022777"/>
    </source>
</evidence>
<comment type="function">
    <text evidence="4">Catalyzes ATP-dependent phosphorylation of adenosylcobinamide and addition of GMP to adenosylcobinamide phosphate.</text>
</comment>
<keyword evidence="21" id="KW-1185">Reference proteome</keyword>
<dbReference type="SUPFAM" id="SSF52540">
    <property type="entry name" value="P-loop containing nucleoside triphosphate hydrolases"/>
    <property type="match status" value="1"/>
</dbReference>
<dbReference type="Gene3D" id="3.40.50.300">
    <property type="entry name" value="P-loop containing nucleotide triphosphate hydrolases"/>
    <property type="match status" value="1"/>
</dbReference>
<evidence type="ECO:0000256" key="18">
    <source>
        <dbReference type="PIRSR" id="PIRSR006135-1"/>
    </source>
</evidence>
<dbReference type="AlphaFoldDB" id="A0A9X1PC15"/>
<dbReference type="GO" id="GO:0009236">
    <property type="term" value="P:cobalamin biosynthetic process"/>
    <property type="evidence" value="ECO:0007669"/>
    <property type="project" value="UniProtKB-KW"/>
</dbReference>
<feature type="active site" description="GMP-histidine intermediate" evidence="18">
    <location>
        <position position="48"/>
    </location>
</feature>
<evidence type="ECO:0000313" key="20">
    <source>
        <dbReference type="EMBL" id="MCF0040497.1"/>
    </source>
</evidence>
<evidence type="ECO:0000256" key="15">
    <source>
        <dbReference type="ARBA" id="ARBA00023134"/>
    </source>
</evidence>
<evidence type="ECO:0000256" key="4">
    <source>
        <dbReference type="ARBA" id="ARBA00003889"/>
    </source>
</evidence>
<keyword evidence="20" id="KW-0548">Nucleotidyltransferase</keyword>
<dbReference type="PANTHER" id="PTHR34848:SF1">
    <property type="entry name" value="BIFUNCTIONAL ADENOSYLCOBALAMIN BIOSYNTHESIS PROTEIN COBU"/>
    <property type="match status" value="1"/>
</dbReference>
<evidence type="ECO:0000256" key="7">
    <source>
        <dbReference type="ARBA" id="ARBA00007490"/>
    </source>
</evidence>
<evidence type="ECO:0000256" key="2">
    <source>
        <dbReference type="ARBA" id="ARBA00000711"/>
    </source>
</evidence>
<evidence type="ECO:0000256" key="8">
    <source>
        <dbReference type="ARBA" id="ARBA00012016"/>
    </source>
</evidence>
<organism evidence="20 21">
    <name type="scientific">Dyadobacter fanqingshengii</name>
    <dbReference type="NCBI Taxonomy" id="2906443"/>
    <lineage>
        <taxon>Bacteria</taxon>
        <taxon>Pseudomonadati</taxon>
        <taxon>Bacteroidota</taxon>
        <taxon>Cytophagia</taxon>
        <taxon>Cytophagales</taxon>
        <taxon>Spirosomataceae</taxon>
        <taxon>Dyadobacter</taxon>
    </lineage>
</organism>
<feature type="binding site" evidence="19">
    <location>
        <position position="60"/>
    </location>
    <ligand>
        <name>GTP</name>
        <dbReference type="ChEBI" id="CHEBI:37565"/>
    </ligand>
</feature>
<dbReference type="PIRSF" id="PIRSF006135">
    <property type="entry name" value="CobU"/>
    <property type="match status" value="1"/>
</dbReference>
<evidence type="ECO:0000256" key="11">
    <source>
        <dbReference type="ARBA" id="ARBA00022679"/>
    </source>
</evidence>
<sequence length="175" mass="19501">MIIYISGGARSGKSNFAQEMALKLSPEPVYVATAKVWDEDFAERVARHKQERGPEWTSIEAERNIHLLPIINRVAVIDCVTLWLTNLFIIYEEDIEKTLIAFKAEIDGLLALSGTFIIISNEIGMGVHAATEMGRKFTDLQGWANQYVASKAEEAIFMVSGLPLCLKKSSQTIKP</sequence>
<evidence type="ECO:0000256" key="9">
    <source>
        <dbReference type="ARBA" id="ARBA00012523"/>
    </source>
</evidence>
<dbReference type="RefSeq" id="WP_234612979.1">
    <property type="nucleotide sequence ID" value="NZ_CP098806.1"/>
</dbReference>
<dbReference type="PANTHER" id="PTHR34848">
    <property type="match status" value="1"/>
</dbReference>
<evidence type="ECO:0000256" key="10">
    <source>
        <dbReference type="ARBA" id="ARBA00022573"/>
    </source>
</evidence>
<dbReference type="GO" id="GO:0005524">
    <property type="term" value="F:ATP binding"/>
    <property type="evidence" value="ECO:0007669"/>
    <property type="project" value="UniProtKB-KW"/>
</dbReference>
<dbReference type="InterPro" id="IPR027417">
    <property type="entry name" value="P-loop_NTPase"/>
</dbReference>
<evidence type="ECO:0000256" key="6">
    <source>
        <dbReference type="ARBA" id="ARBA00005159"/>
    </source>
</evidence>
<comment type="catalytic activity">
    <reaction evidence="3">
        <text>adenosylcob(III)inamide + GTP = adenosylcob(III)inamide phosphate + GDP + H(+)</text>
        <dbReference type="Rhea" id="RHEA:15765"/>
        <dbReference type="ChEBI" id="CHEBI:2480"/>
        <dbReference type="ChEBI" id="CHEBI:15378"/>
        <dbReference type="ChEBI" id="CHEBI:37565"/>
        <dbReference type="ChEBI" id="CHEBI:58189"/>
        <dbReference type="ChEBI" id="CHEBI:58502"/>
        <dbReference type="EC" id="2.7.1.156"/>
    </reaction>
</comment>
<proteinExistence type="inferred from homology"/>
<dbReference type="Proteomes" id="UP001139700">
    <property type="component" value="Unassembled WGS sequence"/>
</dbReference>
<accession>A0A9X1PC15</accession>
<feature type="binding site" evidence="19">
    <location>
        <position position="78"/>
    </location>
    <ligand>
        <name>GTP</name>
        <dbReference type="ChEBI" id="CHEBI:37565"/>
    </ligand>
</feature>
<dbReference type="GO" id="GO:0008820">
    <property type="term" value="F:cobinamide phosphate guanylyltransferase activity"/>
    <property type="evidence" value="ECO:0007669"/>
    <property type="project" value="UniProtKB-EC"/>
</dbReference>
<feature type="binding site" evidence="19">
    <location>
        <begin position="49"/>
        <end position="52"/>
    </location>
    <ligand>
        <name>GTP</name>
        <dbReference type="ChEBI" id="CHEBI:37565"/>
    </ligand>
</feature>
<evidence type="ECO:0000256" key="3">
    <source>
        <dbReference type="ARBA" id="ARBA00001522"/>
    </source>
</evidence>
<evidence type="ECO:0000313" key="21">
    <source>
        <dbReference type="Proteomes" id="UP001139700"/>
    </source>
</evidence>
<evidence type="ECO:0000256" key="1">
    <source>
        <dbReference type="ARBA" id="ARBA00000312"/>
    </source>
</evidence>
<comment type="pathway">
    <text evidence="5">Cofactor biosynthesis; adenosylcobalamin biosynthesis; adenosylcobalamin from cob(II)yrinate a,c-diamide: step 6/7.</text>
</comment>
<evidence type="ECO:0000256" key="16">
    <source>
        <dbReference type="ARBA" id="ARBA00029570"/>
    </source>
</evidence>
<dbReference type="InterPro" id="IPR003203">
    <property type="entry name" value="CobU/CobP"/>
</dbReference>
<gene>
    <name evidence="20" type="ORF">LXM24_10405</name>
</gene>
<dbReference type="CDD" id="cd00544">
    <property type="entry name" value="CobU"/>
    <property type="match status" value="1"/>
</dbReference>
<comment type="caution">
    <text evidence="20">The sequence shown here is derived from an EMBL/GenBank/DDBJ whole genome shotgun (WGS) entry which is preliminary data.</text>
</comment>
<evidence type="ECO:0000256" key="5">
    <source>
        <dbReference type="ARBA" id="ARBA00004692"/>
    </source>
</evidence>
<reference evidence="20" key="1">
    <citation type="submission" date="2021-12" db="EMBL/GenBank/DDBJ databases">
        <title>Novel species in genus Dyadobacter.</title>
        <authorList>
            <person name="Ma C."/>
        </authorList>
    </citation>
    <scope>NUCLEOTIDE SEQUENCE</scope>
    <source>
        <strain evidence="20">CY399</strain>
    </source>
</reference>
<evidence type="ECO:0000256" key="17">
    <source>
        <dbReference type="ARBA" id="ARBA00030571"/>
    </source>
</evidence>
<dbReference type="EC" id="2.7.1.156" evidence="8"/>
<comment type="pathway">
    <text evidence="6">Cofactor biosynthesis; adenosylcobalamin biosynthesis; adenosylcobalamin from cob(II)yrinate a,c-diamide: step 5/7.</text>
</comment>
<keyword evidence="12 19" id="KW-0547">Nucleotide-binding</keyword>
<dbReference type="EC" id="2.7.7.62" evidence="9"/>
<keyword evidence="10" id="KW-0169">Cobalamin biosynthesis</keyword>
<feature type="binding site" evidence="19">
    <location>
        <begin position="32"/>
        <end position="34"/>
    </location>
    <ligand>
        <name>GTP</name>
        <dbReference type="ChEBI" id="CHEBI:37565"/>
    </ligand>
</feature>
<dbReference type="GO" id="GO:0005525">
    <property type="term" value="F:GTP binding"/>
    <property type="evidence" value="ECO:0007669"/>
    <property type="project" value="UniProtKB-KW"/>
</dbReference>
<dbReference type="EMBL" id="JAJTTA010000002">
    <property type="protein sequence ID" value="MCF0040497.1"/>
    <property type="molecule type" value="Genomic_DNA"/>
</dbReference>
<feature type="binding site" evidence="19">
    <location>
        <begin position="7"/>
        <end position="14"/>
    </location>
    <ligand>
        <name>GTP</name>
        <dbReference type="ChEBI" id="CHEBI:37565"/>
    </ligand>
</feature>
<dbReference type="GO" id="GO:0043752">
    <property type="term" value="F:adenosylcobinamide kinase activity"/>
    <property type="evidence" value="ECO:0007669"/>
    <property type="project" value="UniProtKB-EC"/>
</dbReference>
<keyword evidence="13 20" id="KW-0418">Kinase</keyword>
<evidence type="ECO:0000256" key="19">
    <source>
        <dbReference type="PIRSR" id="PIRSR006135-2"/>
    </source>
</evidence>
<dbReference type="Pfam" id="PF02283">
    <property type="entry name" value="CobU"/>
    <property type="match status" value="1"/>
</dbReference>
<evidence type="ECO:0000256" key="12">
    <source>
        <dbReference type="ARBA" id="ARBA00022741"/>
    </source>
</evidence>